<dbReference type="Proteomes" id="UP001385892">
    <property type="component" value="Unassembled WGS sequence"/>
</dbReference>
<dbReference type="PANTHER" id="PTHR43639">
    <property type="entry name" value="OXIDOREDUCTASE, SHORT-CHAIN DEHYDROGENASE/REDUCTASE FAMILY (AFU_ORTHOLOGUE AFUA_5G02870)"/>
    <property type="match status" value="1"/>
</dbReference>
<dbReference type="RefSeq" id="WP_340348041.1">
    <property type="nucleotide sequence ID" value="NZ_JBBKZT010000032.1"/>
</dbReference>
<dbReference type="EMBL" id="JBBKZT010000032">
    <property type="protein sequence ID" value="MEJ8852149.1"/>
    <property type="molecule type" value="Genomic_DNA"/>
</dbReference>
<sequence>MTWAVVTGATARGGEAIARALHGAGIDVVIHHSERSRDRAMLLRDELRANGADAMTWEADLAQPVIVPPWVTQLDPAYCVCNASVYQPSEVGDSARAQLDLAVHLHANVAILTALQGTLRSVVAVTDVHVERPAGGFVWYTISKAALQSLLLNLAIEWAPRIRCNVVAPGTLPFPASWDDRAKMDTIGQSIPLGRVGDFGDLAGAVRYLLLEANYVTGQVLVVDGGRSRWLPG</sequence>
<reference evidence="3 4" key="1">
    <citation type="submission" date="2024-03" db="EMBL/GenBank/DDBJ databases">
        <title>Novel species of the genus Variovorax.</title>
        <authorList>
            <person name="Liu Q."/>
            <person name="Xin Y.-H."/>
        </authorList>
    </citation>
    <scope>NUCLEOTIDE SEQUENCE [LARGE SCALE GENOMIC DNA]</scope>
    <source>
        <strain evidence="3 4">KACC 18900</strain>
    </source>
</reference>
<evidence type="ECO:0000313" key="3">
    <source>
        <dbReference type="EMBL" id="MEJ8852149.1"/>
    </source>
</evidence>
<dbReference type="Gene3D" id="3.40.50.720">
    <property type="entry name" value="NAD(P)-binding Rossmann-like Domain"/>
    <property type="match status" value="1"/>
</dbReference>
<comment type="caution">
    <text evidence="3">The sequence shown here is derived from an EMBL/GenBank/DDBJ whole genome shotgun (WGS) entry which is preliminary data.</text>
</comment>
<dbReference type="PANTHER" id="PTHR43639:SF1">
    <property type="entry name" value="SHORT-CHAIN DEHYDROGENASE_REDUCTASE FAMILY PROTEIN"/>
    <property type="match status" value="1"/>
</dbReference>
<dbReference type="InterPro" id="IPR002347">
    <property type="entry name" value="SDR_fam"/>
</dbReference>
<name>A0ABU8WXN7_9BURK</name>
<proteinExistence type="inferred from homology"/>
<dbReference type="InterPro" id="IPR020904">
    <property type="entry name" value="Sc_DH/Rdtase_CS"/>
</dbReference>
<evidence type="ECO:0000256" key="1">
    <source>
        <dbReference type="ARBA" id="ARBA00006484"/>
    </source>
</evidence>
<accession>A0ABU8WXN7</accession>
<dbReference type="PRINTS" id="PR00081">
    <property type="entry name" value="GDHRDH"/>
</dbReference>
<dbReference type="InterPro" id="IPR036291">
    <property type="entry name" value="NAD(P)-bd_dom_sf"/>
</dbReference>
<comment type="similarity">
    <text evidence="1">Belongs to the short-chain dehydrogenases/reductases (SDR) family.</text>
</comment>
<evidence type="ECO:0000313" key="4">
    <source>
        <dbReference type="Proteomes" id="UP001385892"/>
    </source>
</evidence>
<gene>
    <name evidence="3" type="ORF">WKW82_36345</name>
</gene>
<organism evidence="3 4">
    <name type="scientific">Variovorax rhizosphaerae</name>
    <dbReference type="NCBI Taxonomy" id="1836200"/>
    <lineage>
        <taxon>Bacteria</taxon>
        <taxon>Pseudomonadati</taxon>
        <taxon>Pseudomonadota</taxon>
        <taxon>Betaproteobacteria</taxon>
        <taxon>Burkholderiales</taxon>
        <taxon>Comamonadaceae</taxon>
        <taxon>Variovorax</taxon>
    </lineage>
</organism>
<dbReference type="SUPFAM" id="SSF51735">
    <property type="entry name" value="NAD(P)-binding Rossmann-fold domains"/>
    <property type="match status" value="1"/>
</dbReference>
<dbReference type="PROSITE" id="PS00061">
    <property type="entry name" value="ADH_SHORT"/>
    <property type="match status" value="1"/>
</dbReference>
<evidence type="ECO:0000256" key="2">
    <source>
        <dbReference type="ARBA" id="ARBA00023002"/>
    </source>
</evidence>
<keyword evidence="4" id="KW-1185">Reference proteome</keyword>
<keyword evidence="2" id="KW-0560">Oxidoreductase</keyword>
<dbReference type="Pfam" id="PF13561">
    <property type="entry name" value="adh_short_C2"/>
    <property type="match status" value="1"/>
</dbReference>
<protein>
    <submittedName>
        <fullName evidence="3">SDR family oxidoreductase</fullName>
    </submittedName>
</protein>